<feature type="compositionally biased region" description="Basic and acidic residues" evidence="1">
    <location>
        <begin position="724"/>
        <end position="739"/>
    </location>
</feature>
<feature type="compositionally biased region" description="Low complexity" evidence="1">
    <location>
        <begin position="476"/>
        <end position="489"/>
    </location>
</feature>
<evidence type="ECO:0008006" key="4">
    <source>
        <dbReference type="Google" id="ProtNLM"/>
    </source>
</evidence>
<evidence type="ECO:0000256" key="1">
    <source>
        <dbReference type="SAM" id="MobiDB-lite"/>
    </source>
</evidence>
<gene>
    <name evidence="2" type="ORF">KC01_LOCUS24253</name>
</gene>
<proteinExistence type="predicted"/>
<dbReference type="AlphaFoldDB" id="A0AAV2L7Y6"/>
<organism evidence="2 3">
    <name type="scientific">Knipowitschia caucasica</name>
    <name type="common">Caucasian dwarf goby</name>
    <name type="synonym">Pomatoschistus caucasicus</name>
    <dbReference type="NCBI Taxonomy" id="637954"/>
    <lineage>
        <taxon>Eukaryota</taxon>
        <taxon>Metazoa</taxon>
        <taxon>Chordata</taxon>
        <taxon>Craniata</taxon>
        <taxon>Vertebrata</taxon>
        <taxon>Euteleostomi</taxon>
        <taxon>Actinopterygii</taxon>
        <taxon>Neopterygii</taxon>
        <taxon>Teleostei</taxon>
        <taxon>Neoteleostei</taxon>
        <taxon>Acanthomorphata</taxon>
        <taxon>Gobiaria</taxon>
        <taxon>Gobiiformes</taxon>
        <taxon>Gobioidei</taxon>
        <taxon>Gobiidae</taxon>
        <taxon>Gobiinae</taxon>
        <taxon>Knipowitschia</taxon>
    </lineage>
</organism>
<sequence length="751" mass="83173">MESNFRSDIQFILRVTGRLPLSVRQKILDMNVPHSLQPQMSRPGSARVIITEHGSGHINPTPTPRPCEELEPYLTPETLELLCGTQDLSEVTSLEMCVNLHNTLGNFGKYLPKLEQLKMNNSVIRSIRDIGSSLSRLQVLWMPCCSLEDLDGISSLSTLKELYLAYNKVSELSQVGMLENLHILDLEGNDVDDLVQIQFLGLCTKLQNVTLDGNPICKSPSPLEPQTPDYCYRAAVRELIPQLRYLDNMRVEEEGLSSSSTMGEDLETLQNSIRCSSFTHLDTDYTGRTSPLSRPPSAWRPSTSLSYVRPGSSQSPRPHTGSRPPTATGLFSPSGSRPASSDSGLSTEDAESSSLTHGSAKILFCGNPAQAIRARREKLQTAPTTSAFTPRELPIHVPEHTYDVEDPGENSRCDVFADLRVWRREHSRRLEAIKTEKRPQILTIQHGDEEDNEEEDCFDGLQNSSSDEEDEMCCGDQDSSDSLLQSPSPDMDDSSDAILLPSPPTTSASQTSRKAPGIRTRRLLKASTELLAADYNSTCHIAEVSVNDMKEEIQHTDSKVKLPSLTPQPPPRKGMIHGSMLSCADKLIPCAAPDNKPRVSKVVDRAPHRPRTANAALQKHHQHLYIICQKCSKESMPRVGILIDKKNTKDFAWRLQHVSVDKPIQESSGQAGSGSPRLTTNSDRLFFHLLFSPAAHVFRAARPPLTSAALARSWRHTHSTPCEGDNRAESIETRDKEGELSESVPCSVKQK</sequence>
<dbReference type="PANTHER" id="PTHR22708:SF0">
    <property type="entry name" value="LEUCINE-RICH REPEAT-CONTAINING PROTEIN 56"/>
    <property type="match status" value="1"/>
</dbReference>
<evidence type="ECO:0000313" key="2">
    <source>
        <dbReference type="EMBL" id="CAL1595452.1"/>
    </source>
</evidence>
<dbReference type="Gene3D" id="3.80.10.10">
    <property type="entry name" value="Ribonuclease Inhibitor"/>
    <property type="match status" value="1"/>
</dbReference>
<dbReference type="InterPro" id="IPR001611">
    <property type="entry name" value="Leu-rich_rpt"/>
</dbReference>
<dbReference type="PROSITE" id="PS51450">
    <property type="entry name" value="LRR"/>
    <property type="match status" value="1"/>
</dbReference>
<protein>
    <recommendedName>
        <fullName evidence="4">Leucine-rich repeat-containing protein 56</fullName>
    </recommendedName>
</protein>
<dbReference type="Proteomes" id="UP001497482">
    <property type="component" value="Chromosome 20"/>
</dbReference>
<feature type="region of interest" description="Disordered" evidence="1">
    <location>
        <begin position="440"/>
        <end position="518"/>
    </location>
</feature>
<dbReference type="EMBL" id="OZ035842">
    <property type="protein sequence ID" value="CAL1595452.1"/>
    <property type="molecule type" value="Genomic_DNA"/>
</dbReference>
<accession>A0AAV2L7Y6</accession>
<feature type="region of interest" description="Disordered" evidence="1">
    <location>
        <begin position="712"/>
        <end position="751"/>
    </location>
</feature>
<keyword evidence="3" id="KW-1185">Reference proteome</keyword>
<reference evidence="2 3" key="1">
    <citation type="submission" date="2024-04" db="EMBL/GenBank/DDBJ databases">
        <authorList>
            <person name="Waldvogel A.-M."/>
            <person name="Schoenle A."/>
        </authorList>
    </citation>
    <scope>NUCLEOTIDE SEQUENCE [LARGE SCALE GENOMIC DNA]</scope>
</reference>
<evidence type="ECO:0000313" key="3">
    <source>
        <dbReference type="Proteomes" id="UP001497482"/>
    </source>
</evidence>
<feature type="compositionally biased region" description="Low complexity" evidence="1">
    <location>
        <begin position="332"/>
        <end position="346"/>
    </location>
</feature>
<dbReference type="SUPFAM" id="SSF52058">
    <property type="entry name" value="L domain-like"/>
    <property type="match status" value="1"/>
</dbReference>
<dbReference type="PANTHER" id="PTHR22708">
    <property type="entry name" value="LEUCINE-RICH REPEAT-CONTAINING PROTEIN 56"/>
    <property type="match status" value="1"/>
</dbReference>
<dbReference type="InterPro" id="IPR032675">
    <property type="entry name" value="LRR_dom_sf"/>
</dbReference>
<feature type="compositionally biased region" description="Acidic residues" evidence="1">
    <location>
        <begin position="448"/>
        <end position="458"/>
    </location>
</feature>
<feature type="compositionally biased region" description="Polar residues" evidence="1">
    <location>
        <begin position="300"/>
        <end position="331"/>
    </location>
</feature>
<feature type="region of interest" description="Disordered" evidence="1">
    <location>
        <begin position="284"/>
        <end position="356"/>
    </location>
</feature>
<dbReference type="InterPro" id="IPR040091">
    <property type="entry name" value="LRRC56"/>
</dbReference>
<name>A0AAV2L7Y6_KNICA</name>